<dbReference type="AlphaFoldDB" id="A0A426DNP8"/>
<evidence type="ECO:0000256" key="2">
    <source>
        <dbReference type="ARBA" id="ARBA00022475"/>
    </source>
</evidence>
<dbReference type="InterPro" id="IPR050250">
    <property type="entry name" value="Macrolide_Exporter_MacB"/>
</dbReference>
<dbReference type="PANTHER" id="PTHR30572">
    <property type="entry name" value="MEMBRANE COMPONENT OF TRANSPORTER-RELATED"/>
    <property type="match status" value="1"/>
</dbReference>
<evidence type="ECO:0000313" key="10">
    <source>
        <dbReference type="EMBL" id="RRK34417.1"/>
    </source>
</evidence>
<feature type="transmembrane region" description="Helical" evidence="7">
    <location>
        <begin position="805"/>
        <end position="830"/>
    </location>
</feature>
<sequence>MNMISRTALSNFRKNKSRNLLIGAAIALTTFLLTAAPTAIFGFVTIQSEAVNRYYPTFHAMFRNADRQTAQKLLEDARVEQAGLREDVAAMYCDQNSDIRIAMLYIDQEAAELSRQELSEGRFPEKADEIVVSKGILEAMGLKGAVGERILIPFRPDTESGTRESREFTIVGMFEDSEISVREKMYFSFVSDAFSREMLEADEHRYRIYLRLAGTEGMLTDGIGERVELLGGEYGITKRDIDLNREYLFANYVDPALYSGLGMVLAMIALAGALTIYGIYYVSMLDKVQEYGRLRAVGATKRQIRQLVFREGLAVAAFAIPLGILPGLAAGVQMIRVSARYSVSSDPALAEQMKWIAESGEVNLIRPWIIGFGILISLATVSISLQKPMRTAAGISAIEALRYQGNEHNAAAARKRISRLWHRRRKPAQTSGKCRKGYEEINTRKLTITNLTRNKKRTVMTIFTLGATGILFMVVAALCSCMDPEDMARARLREDIRVSVDSWSHPMYPERALNRIQQNNPMTEELKEQILRIDGVTDIDVDRAVSVRLEGPVEDDGSPLQSDITGISSKALAALSDYVAEGSLEDPSLAEGNGIILGERFRDRFEEMKDWKPGKTIRMEILDGENILSKEFRIAAVTNGPTSLGGTWLAMPADALQSICETDLTDCFEITVESGMEQTAEEAVRQLIGNLEYVEMDTYTQDYEEAGRTIGMVLYICYGMLLIFGLIGILNLINTMINSVYVRRRELGMLQAIGMSGRQTVNMLQMEGLFYTLGTLALSLGIGSLLGYAAFLWARETGMWSIMNYRYPVVPAVVLTLAVLAVQLLVTYLVDHSFKKQSLIDRIRFSE</sequence>
<keyword evidence="3 7" id="KW-0812">Transmembrane</keyword>
<dbReference type="GO" id="GO:0005886">
    <property type="term" value="C:plasma membrane"/>
    <property type="evidence" value="ECO:0007669"/>
    <property type="project" value="UniProtKB-SubCell"/>
</dbReference>
<protein>
    <submittedName>
        <fullName evidence="10">FtsX-like permease family protein</fullName>
    </submittedName>
</protein>
<comment type="subcellular location">
    <subcellularLocation>
        <location evidence="1">Cell membrane</location>
        <topology evidence="1">Multi-pass membrane protein</topology>
    </subcellularLocation>
</comment>
<organism evidence="10 11">
    <name type="scientific">Schaedlerella arabinosiphila</name>
    <dbReference type="NCBI Taxonomy" id="2044587"/>
    <lineage>
        <taxon>Bacteria</taxon>
        <taxon>Bacillati</taxon>
        <taxon>Bacillota</taxon>
        <taxon>Clostridia</taxon>
        <taxon>Lachnospirales</taxon>
        <taxon>Lachnospiraceae</taxon>
        <taxon>Schaedlerella</taxon>
    </lineage>
</organism>
<comment type="caution">
    <text evidence="10">The sequence shown here is derived from an EMBL/GenBank/DDBJ whole genome shotgun (WGS) entry which is preliminary data.</text>
</comment>
<feature type="domain" description="ABC3 transporter permease C-terminal" evidence="8">
    <location>
        <begin position="263"/>
        <end position="380"/>
    </location>
</feature>
<dbReference type="EMBL" id="RHJS01000002">
    <property type="protein sequence ID" value="RRK34417.1"/>
    <property type="molecule type" value="Genomic_DNA"/>
</dbReference>
<keyword evidence="11" id="KW-1185">Reference proteome</keyword>
<evidence type="ECO:0000313" key="11">
    <source>
        <dbReference type="Proteomes" id="UP000274920"/>
    </source>
</evidence>
<feature type="domain" description="ABC3 transporter permease C-terminal" evidence="8">
    <location>
        <begin position="720"/>
        <end position="825"/>
    </location>
</feature>
<evidence type="ECO:0000256" key="7">
    <source>
        <dbReference type="SAM" id="Phobius"/>
    </source>
</evidence>
<evidence type="ECO:0000256" key="3">
    <source>
        <dbReference type="ARBA" id="ARBA00022692"/>
    </source>
</evidence>
<reference evidence="10" key="1">
    <citation type="submission" date="2018-10" db="EMBL/GenBank/DDBJ databases">
        <title>Schaedlerella arabinophila gen. nov. sp. nov., isolated from the mouse intestinal tract and comparative analysis with the genome of the closely related altered Schaedler flora strain ASF502.</title>
        <authorList>
            <person name="Miyake S."/>
            <person name="Soh M."/>
            <person name="Seedorf H."/>
        </authorList>
    </citation>
    <scope>NUCLEOTIDE SEQUENCE [LARGE SCALE GENOMIC DNA]</scope>
    <source>
        <strain evidence="10">DSM 106076</strain>
    </source>
</reference>
<feature type="transmembrane region" description="Helical" evidence="7">
    <location>
        <begin position="365"/>
        <end position="385"/>
    </location>
</feature>
<evidence type="ECO:0000256" key="1">
    <source>
        <dbReference type="ARBA" id="ARBA00004651"/>
    </source>
</evidence>
<accession>A0A426DNP8</accession>
<evidence type="ECO:0000256" key="5">
    <source>
        <dbReference type="ARBA" id="ARBA00023136"/>
    </source>
</evidence>
<feature type="transmembrane region" description="Helical" evidence="7">
    <location>
        <begin position="459"/>
        <end position="478"/>
    </location>
</feature>
<feature type="transmembrane region" description="Helical" evidence="7">
    <location>
        <begin position="312"/>
        <end position="335"/>
    </location>
</feature>
<dbReference type="RefSeq" id="WP_125129547.1">
    <property type="nucleotide sequence ID" value="NZ_RHJS01000002.1"/>
</dbReference>
<feature type="transmembrane region" description="Helical" evidence="7">
    <location>
        <begin position="257"/>
        <end position="283"/>
    </location>
</feature>
<keyword evidence="2" id="KW-1003">Cell membrane</keyword>
<keyword evidence="5 7" id="KW-0472">Membrane</keyword>
<evidence type="ECO:0000259" key="9">
    <source>
        <dbReference type="Pfam" id="PF12704"/>
    </source>
</evidence>
<gene>
    <name evidence="10" type="ORF">EBB54_26090</name>
</gene>
<dbReference type="PANTHER" id="PTHR30572:SF4">
    <property type="entry name" value="ABC TRANSPORTER PERMEASE YTRF"/>
    <property type="match status" value="1"/>
</dbReference>
<evidence type="ECO:0000256" key="4">
    <source>
        <dbReference type="ARBA" id="ARBA00022989"/>
    </source>
</evidence>
<dbReference type="Pfam" id="PF02687">
    <property type="entry name" value="FtsX"/>
    <property type="match status" value="2"/>
</dbReference>
<dbReference type="InterPro" id="IPR003838">
    <property type="entry name" value="ABC3_permease_C"/>
</dbReference>
<evidence type="ECO:0000259" key="8">
    <source>
        <dbReference type="Pfam" id="PF02687"/>
    </source>
</evidence>
<evidence type="ECO:0000256" key="6">
    <source>
        <dbReference type="ARBA" id="ARBA00038076"/>
    </source>
</evidence>
<feature type="transmembrane region" description="Helical" evidence="7">
    <location>
        <begin position="712"/>
        <end position="733"/>
    </location>
</feature>
<dbReference type="InterPro" id="IPR025857">
    <property type="entry name" value="MacB_PCD"/>
</dbReference>
<dbReference type="Proteomes" id="UP000274920">
    <property type="component" value="Unassembled WGS sequence"/>
</dbReference>
<keyword evidence="4 7" id="KW-1133">Transmembrane helix</keyword>
<feature type="transmembrane region" description="Helical" evidence="7">
    <location>
        <begin position="768"/>
        <end position="793"/>
    </location>
</feature>
<name>A0A426DNP8_9FIRM</name>
<proteinExistence type="inferred from homology"/>
<comment type="similarity">
    <text evidence="6">Belongs to the ABC-4 integral membrane protein family.</text>
</comment>
<feature type="domain" description="MacB-like periplasmic core" evidence="9">
    <location>
        <begin position="512"/>
        <end position="685"/>
    </location>
</feature>
<dbReference type="Pfam" id="PF12704">
    <property type="entry name" value="MacB_PCD"/>
    <property type="match status" value="1"/>
</dbReference>
<dbReference type="GO" id="GO:0022857">
    <property type="term" value="F:transmembrane transporter activity"/>
    <property type="evidence" value="ECO:0007669"/>
    <property type="project" value="TreeGrafter"/>
</dbReference>